<gene>
    <name evidence="2" type="ORF">S03H2_36577</name>
</gene>
<feature type="non-terminal residue" evidence="2">
    <location>
        <position position="1"/>
    </location>
</feature>
<feature type="compositionally biased region" description="Basic and acidic residues" evidence="1">
    <location>
        <begin position="1"/>
        <end position="15"/>
    </location>
</feature>
<evidence type="ECO:0000313" key="2">
    <source>
        <dbReference type="EMBL" id="GAH57009.1"/>
    </source>
</evidence>
<name>X1HT69_9ZZZZ</name>
<accession>X1HT69</accession>
<feature type="region of interest" description="Disordered" evidence="1">
    <location>
        <begin position="1"/>
        <end position="21"/>
    </location>
</feature>
<dbReference type="AlphaFoldDB" id="X1HT69"/>
<evidence type="ECO:0000256" key="1">
    <source>
        <dbReference type="SAM" id="MobiDB-lite"/>
    </source>
</evidence>
<comment type="caution">
    <text evidence="2">The sequence shown here is derived from an EMBL/GenBank/DDBJ whole genome shotgun (WGS) entry which is preliminary data.</text>
</comment>
<sequence length="44" mass="5078">SKHKPGYDIKKDRQGHYQKKSSADMIGDPTCWTDESFQVCCCRV</sequence>
<proteinExistence type="predicted"/>
<protein>
    <submittedName>
        <fullName evidence="2">Uncharacterized protein</fullName>
    </submittedName>
</protein>
<reference evidence="2" key="1">
    <citation type="journal article" date="2014" name="Front. Microbiol.">
        <title>High frequency of phylogenetically diverse reductive dehalogenase-homologous genes in deep subseafloor sedimentary metagenomes.</title>
        <authorList>
            <person name="Kawai M."/>
            <person name="Futagami T."/>
            <person name="Toyoda A."/>
            <person name="Takaki Y."/>
            <person name="Nishi S."/>
            <person name="Hori S."/>
            <person name="Arai W."/>
            <person name="Tsubouchi T."/>
            <person name="Morono Y."/>
            <person name="Uchiyama I."/>
            <person name="Ito T."/>
            <person name="Fujiyama A."/>
            <person name="Inagaki F."/>
            <person name="Takami H."/>
        </authorList>
    </citation>
    <scope>NUCLEOTIDE SEQUENCE</scope>
    <source>
        <strain evidence="2">Expedition CK06-06</strain>
    </source>
</reference>
<dbReference type="EMBL" id="BARU01022454">
    <property type="protein sequence ID" value="GAH57009.1"/>
    <property type="molecule type" value="Genomic_DNA"/>
</dbReference>
<organism evidence="2">
    <name type="scientific">marine sediment metagenome</name>
    <dbReference type="NCBI Taxonomy" id="412755"/>
    <lineage>
        <taxon>unclassified sequences</taxon>
        <taxon>metagenomes</taxon>
        <taxon>ecological metagenomes</taxon>
    </lineage>
</organism>